<dbReference type="InterPro" id="IPR025109">
    <property type="entry name" value="DUF4031"/>
</dbReference>
<comment type="caution">
    <text evidence="2">The sequence shown here is derived from an EMBL/GenBank/DDBJ whole genome shotgun (WGS) entry which is preliminary data.</text>
</comment>
<organism evidence="2 3">
    <name type="scientific">Nesterenkonia lacusekhoensis</name>
    <dbReference type="NCBI Taxonomy" id="150832"/>
    <lineage>
        <taxon>Bacteria</taxon>
        <taxon>Bacillati</taxon>
        <taxon>Actinomycetota</taxon>
        <taxon>Actinomycetes</taxon>
        <taxon>Micrococcales</taxon>
        <taxon>Micrococcaceae</taxon>
        <taxon>Nesterenkonia</taxon>
    </lineage>
</organism>
<dbReference type="EMBL" id="JAGINX010000001">
    <property type="protein sequence ID" value="MBP2319462.1"/>
    <property type="molecule type" value="Genomic_DNA"/>
</dbReference>
<dbReference type="Pfam" id="PF13223">
    <property type="entry name" value="DUF4031"/>
    <property type="match status" value="1"/>
</dbReference>
<dbReference type="PANTHER" id="PTHR21174">
    <property type="match status" value="1"/>
</dbReference>
<accession>A0ABS4T4T7</accession>
<protein>
    <submittedName>
        <fullName evidence="2">Metal-dependent HD superfamily phosphohydrolase</fullName>
    </submittedName>
</protein>
<dbReference type="RefSeq" id="WP_210050824.1">
    <property type="nucleotide sequence ID" value="NZ_JAGINX010000001.1"/>
</dbReference>
<evidence type="ECO:0000313" key="2">
    <source>
        <dbReference type="EMBL" id="MBP2319462.1"/>
    </source>
</evidence>
<dbReference type="PANTHER" id="PTHR21174:SF0">
    <property type="entry name" value="HD PHOSPHOHYDROLASE FAMILY PROTEIN-RELATED"/>
    <property type="match status" value="1"/>
</dbReference>
<gene>
    <name evidence="2" type="ORF">JOF45_002481</name>
</gene>
<keyword evidence="3" id="KW-1185">Reference proteome</keyword>
<proteinExistence type="predicted"/>
<sequence length="307" mass="34226">MTLYIDPPYWPAHGTVFSHLISDESLEELHDFAAAAGISERAFDEDHYDVPEVRHPELVARGAVPVSGSELARVLTRSGLRVRARERSAKLRPRLGRAWGRLGGRLLDAPVPPARWGGLGEDLLDRWSEPHRSYHALPHLASVLHGVALLERHGECRAEQSPTLLLAAWYHDAVYAGSAGADEEASARLAEQQLDPVLPDAVVEETARLVRLTASHAPEEGDLSGAVLVDADLEVLGREPALYRRYAEQVRRDYAHVPEDQFRAGRAQVLRRLLEVPELFRTASGRRLWEDQARINLERELAELTAD</sequence>
<name>A0ABS4T4T7_9MICC</name>
<evidence type="ECO:0000313" key="3">
    <source>
        <dbReference type="Proteomes" id="UP001519331"/>
    </source>
</evidence>
<feature type="domain" description="DUF4031" evidence="1">
    <location>
        <begin position="4"/>
        <end position="77"/>
    </location>
</feature>
<dbReference type="Proteomes" id="UP001519331">
    <property type="component" value="Unassembled WGS sequence"/>
</dbReference>
<reference evidence="2 3" key="1">
    <citation type="submission" date="2021-03" db="EMBL/GenBank/DDBJ databases">
        <title>Sequencing the genomes of 1000 actinobacteria strains.</title>
        <authorList>
            <person name="Klenk H.-P."/>
        </authorList>
    </citation>
    <scope>NUCLEOTIDE SEQUENCE [LARGE SCALE GENOMIC DNA]</scope>
    <source>
        <strain evidence="2 3">DSM 12544</strain>
    </source>
</reference>
<dbReference type="InterPro" id="IPR009218">
    <property type="entry name" value="HD_phosphohydro"/>
</dbReference>
<evidence type="ECO:0000259" key="1">
    <source>
        <dbReference type="Pfam" id="PF13223"/>
    </source>
</evidence>
<dbReference type="SUPFAM" id="SSF109604">
    <property type="entry name" value="HD-domain/PDEase-like"/>
    <property type="match status" value="1"/>
</dbReference>